<evidence type="ECO:0000313" key="2">
    <source>
        <dbReference type="Proteomes" id="UP000673691"/>
    </source>
</evidence>
<protein>
    <submittedName>
        <fullName evidence="1">Uncharacterized protein</fullName>
    </submittedName>
</protein>
<keyword evidence="2" id="KW-1185">Reference proteome</keyword>
<feature type="non-terminal residue" evidence="1">
    <location>
        <position position="1"/>
    </location>
</feature>
<sequence length="104" mass="11112">LKRKEEDEQKFIVTTSHAGRGRITHLKTEADGRRVIEREKEKERERGITASGTEGLGIRVGAEVYSAGAHPVTGASAKAGAAPQCATLCRSAANADALSGRFHR</sequence>
<dbReference type="AlphaFoldDB" id="A0A8H7ZUV7"/>
<reference evidence="1 2" key="1">
    <citation type="journal article" name="Sci. Rep.">
        <title>Genome-scale phylogenetic analyses confirm Olpidium as the closest living zoosporic fungus to the non-flagellated, terrestrial fungi.</title>
        <authorList>
            <person name="Chang Y."/>
            <person name="Rochon D."/>
            <person name="Sekimoto S."/>
            <person name="Wang Y."/>
            <person name="Chovatia M."/>
            <person name="Sandor L."/>
            <person name="Salamov A."/>
            <person name="Grigoriev I.V."/>
            <person name="Stajich J.E."/>
            <person name="Spatafora J.W."/>
        </authorList>
    </citation>
    <scope>NUCLEOTIDE SEQUENCE [LARGE SCALE GENOMIC DNA]</scope>
    <source>
        <strain evidence="1">S191</strain>
    </source>
</reference>
<organism evidence="1 2">
    <name type="scientific">Olpidium bornovanus</name>
    <dbReference type="NCBI Taxonomy" id="278681"/>
    <lineage>
        <taxon>Eukaryota</taxon>
        <taxon>Fungi</taxon>
        <taxon>Fungi incertae sedis</taxon>
        <taxon>Olpidiomycota</taxon>
        <taxon>Olpidiomycotina</taxon>
        <taxon>Olpidiomycetes</taxon>
        <taxon>Olpidiales</taxon>
        <taxon>Olpidiaceae</taxon>
        <taxon>Olpidium</taxon>
    </lineage>
</organism>
<dbReference type="Proteomes" id="UP000673691">
    <property type="component" value="Unassembled WGS sequence"/>
</dbReference>
<accession>A0A8H7ZUV7</accession>
<evidence type="ECO:0000313" key="1">
    <source>
        <dbReference type="EMBL" id="KAG5459926.1"/>
    </source>
</evidence>
<dbReference type="EMBL" id="JAEFCI010006055">
    <property type="protein sequence ID" value="KAG5459926.1"/>
    <property type="molecule type" value="Genomic_DNA"/>
</dbReference>
<comment type="caution">
    <text evidence="1">The sequence shown here is derived from an EMBL/GenBank/DDBJ whole genome shotgun (WGS) entry which is preliminary data.</text>
</comment>
<gene>
    <name evidence="1" type="ORF">BJ554DRAFT_8096</name>
</gene>
<name>A0A8H7ZUV7_9FUNG</name>
<proteinExistence type="predicted"/>